<dbReference type="InterPro" id="IPR038765">
    <property type="entry name" value="Papain-like_cys_pep_sf"/>
</dbReference>
<protein>
    <submittedName>
        <fullName evidence="3">Arylamine N-acetyltransferase</fullName>
    </submittedName>
</protein>
<dbReference type="Gene3D" id="2.40.128.150">
    <property type="entry name" value="Cysteine proteinases"/>
    <property type="match status" value="1"/>
</dbReference>
<proteinExistence type="inferred from homology"/>
<dbReference type="STRING" id="1797.RMCT_4157"/>
<dbReference type="Proteomes" id="UP000069654">
    <property type="component" value="Unassembled WGS sequence"/>
</dbReference>
<evidence type="ECO:0000313" key="3">
    <source>
        <dbReference type="EMBL" id="GAT17188.1"/>
    </source>
</evidence>
<dbReference type="GO" id="GO:0016407">
    <property type="term" value="F:acetyltransferase activity"/>
    <property type="evidence" value="ECO:0007669"/>
    <property type="project" value="InterPro"/>
</dbReference>
<dbReference type="Pfam" id="PF00797">
    <property type="entry name" value="Acetyltransf_2"/>
    <property type="match status" value="1"/>
</dbReference>
<dbReference type="EMBL" id="BCTB01000050">
    <property type="protein sequence ID" value="GAT17188.1"/>
    <property type="molecule type" value="Genomic_DNA"/>
</dbReference>
<gene>
    <name evidence="3" type="primary">nat</name>
    <name evidence="3" type="ORF">RMCT_4157</name>
</gene>
<reference evidence="3 4" key="1">
    <citation type="journal article" date="2016" name="Genome Announc.">
        <title>Draft Genome Sequences of Five Rapidly Growing Mycobacterium Species, M. thermoresistibile, M. fortuitum subsp. acetamidolyticum, M. canariasense, M. brisbanense, and M. novocastrense.</title>
        <authorList>
            <person name="Katahira K."/>
            <person name="Ogura Y."/>
            <person name="Gotoh Y."/>
            <person name="Hayashi T."/>
        </authorList>
    </citation>
    <scope>NUCLEOTIDE SEQUENCE [LARGE SCALE GENOMIC DNA]</scope>
    <source>
        <strain evidence="3 4">JCM6362</strain>
    </source>
</reference>
<keyword evidence="3" id="KW-0808">Transferase</keyword>
<dbReference type="SUPFAM" id="SSF54001">
    <property type="entry name" value="Cysteine proteinases"/>
    <property type="match status" value="1"/>
</dbReference>
<evidence type="ECO:0000256" key="1">
    <source>
        <dbReference type="ARBA" id="ARBA00006547"/>
    </source>
</evidence>
<reference evidence="4" key="2">
    <citation type="submission" date="2016-02" db="EMBL/GenBank/DDBJ databases">
        <title>Draft genome sequence of five rapidly growing Mycobacterium species.</title>
        <authorList>
            <person name="Katahira K."/>
            <person name="Gotou Y."/>
            <person name="Iida K."/>
            <person name="Ogura Y."/>
            <person name="Hayashi T."/>
        </authorList>
    </citation>
    <scope>NUCLEOTIDE SEQUENCE [LARGE SCALE GENOMIC DNA]</scope>
    <source>
        <strain evidence="4">JCM6362</strain>
    </source>
</reference>
<organism evidence="3 4">
    <name type="scientific">Mycolicibacterium thermoresistibile</name>
    <name type="common">Mycobacterium thermoresistibile</name>
    <dbReference type="NCBI Taxonomy" id="1797"/>
    <lineage>
        <taxon>Bacteria</taxon>
        <taxon>Bacillati</taxon>
        <taxon>Actinomycetota</taxon>
        <taxon>Actinomycetes</taxon>
        <taxon>Mycobacteriales</taxon>
        <taxon>Mycobacteriaceae</taxon>
        <taxon>Mycolicibacterium</taxon>
    </lineage>
</organism>
<dbReference type="AlphaFoldDB" id="A0A100XIT2"/>
<feature type="region of interest" description="Disordered" evidence="2">
    <location>
        <begin position="143"/>
        <end position="181"/>
    </location>
</feature>
<comment type="similarity">
    <text evidence="1">Belongs to the arylamine N-acetyltransferase family.</text>
</comment>
<dbReference type="InterPro" id="IPR001447">
    <property type="entry name" value="Arylamine_N-AcTrfase"/>
</dbReference>
<evidence type="ECO:0000313" key="4">
    <source>
        <dbReference type="Proteomes" id="UP000069654"/>
    </source>
</evidence>
<evidence type="ECO:0000256" key="2">
    <source>
        <dbReference type="SAM" id="MobiDB-lite"/>
    </source>
</evidence>
<accession>A0A100XIT2</accession>
<dbReference type="OrthoDB" id="7181050at2"/>
<name>A0A100XIT2_MYCTH</name>
<dbReference type="RefSeq" id="WP_110844384.1">
    <property type="nucleotide sequence ID" value="NZ_BCTB01000050.1"/>
</dbReference>
<comment type="caution">
    <text evidence="3">The sequence shown here is derived from an EMBL/GenBank/DDBJ whole genome shotgun (WGS) entry which is preliminary data.</text>
</comment>
<sequence length="181" mass="19608">MTWGRITTAPLRLQPGLTQPSRHEPNRLGRLADGHRLETRIRDTWEPLHLFTATPRHRIDTEVAGWSPAGTCRRIPARRSSAGCRAIVTDDARINLRGRQLAVHRAGFCSQGCGCGPITALDAIFGVAPWAVEPWAVIPGPWAGRQPAGEVPQEKSWPASGGTAILGSRERASPHRTGPVA</sequence>